<dbReference type="GO" id="GO:0042597">
    <property type="term" value="C:periplasmic space"/>
    <property type="evidence" value="ECO:0007669"/>
    <property type="project" value="InterPro"/>
</dbReference>
<dbReference type="InterPro" id="IPR002321">
    <property type="entry name" value="Cyt_c_II"/>
</dbReference>
<dbReference type="GO" id="GO:0022900">
    <property type="term" value="P:electron transport chain"/>
    <property type="evidence" value="ECO:0007669"/>
    <property type="project" value="InterPro"/>
</dbReference>
<feature type="binding site" description="covalent" evidence="7">
    <location>
        <position position="135"/>
    </location>
    <ligand>
        <name>heme c</name>
        <dbReference type="ChEBI" id="CHEBI:61717"/>
    </ligand>
</feature>
<evidence type="ECO:0000256" key="6">
    <source>
        <dbReference type="PIRSR" id="PIRSR000027-1"/>
    </source>
</evidence>
<dbReference type="EMBL" id="CP022540">
    <property type="protein sequence ID" value="ASP20979.1"/>
    <property type="molecule type" value="Genomic_DNA"/>
</dbReference>
<sequence length="144" mass="14970">MKKTAFAVALIALGTAALAHGGVKNKDVMARMEVMKSIGDQMKIIGSMAKGEADFDAGVANAALTEIAAQSAQIQSLFESRADDPKSEALPAIWKDWTDFAHLASTAEITAEGMIGTISAEADLGPALGTLGGTCKACHSKYRK</sequence>
<evidence type="ECO:0000313" key="9">
    <source>
        <dbReference type="EMBL" id="ASP20979.1"/>
    </source>
</evidence>
<feature type="binding site" description="covalent" evidence="7">
    <location>
        <position position="138"/>
    </location>
    <ligand>
        <name>heme c</name>
        <dbReference type="ChEBI" id="CHEBI:61717"/>
    </ligand>
</feature>
<keyword evidence="2 7" id="KW-0349">Heme</keyword>
<dbReference type="GO" id="GO:0005506">
    <property type="term" value="F:iron ion binding"/>
    <property type="evidence" value="ECO:0007669"/>
    <property type="project" value="InterPro"/>
</dbReference>
<proteinExistence type="predicted"/>
<evidence type="ECO:0000256" key="1">
    <source>
        <dbReference type="ARBA" id="ARBA00022448"/>
    </source>
</evidence>
<keyword evidence="8" id="KW-0732">Signal</keyword>
<reference evidence="9 10" key="1">
    <citation type="submission" date="2017-07" db="EMBL/GenBank/DDBJ databases">
        <title>Genome Sequence of Antarctobacter heliothermus Strain SMS3 Isolated from a culture of the Diatom Skeletonema marinoi.</title>
        <authorList>
            <person name="Topel M."/>
            <person name="Pinder M.I.M."/>
            <person name="Johansson O.N."/>
            <person name="Kourtchenko O."/>
            <person name="Godhe A."/>
            <person name="Clarke A.K."/>
        </authorList>
    </citation>
    <scope>NUCLEOTIDE SEQUENCE [LARGE SCALE GENOMIC DNA]</scope>
    <source>
        <strain evidence="9 10">SMS3</strain>
    </source>
</reference>
<keyword evidence="5 6" id="KW-0408">Iron</keyword>
<dbReference type="SUPFAM" id="SSF47175">
    <property type="entry name" value="Cytochromes"/>
    <property type="match status" value="1"/>
</dbReference>
<dbReference type="Gene3D" id="1.20.120.10">
    <property type="entry name" value="Cytochrome c/b562"/>
    <property type="match status" value="1"/>
</dbReference>
<evidence type="ECO:0000256" key="2">
    <source>
        <dbReference type="ARBA" id="ARBA00022617"/>
    </source>
</evidence>
<keyword evidence="1" id="KW-0813">Transport</keyword>
<dbReference type="OrthoDB" id="8115790at2"/>
<organism evidence="9 10">
    <name type="scientific">Antarctobacter heliothermus</name>
    <dbReference type="NCBI Taxonomy" id="74033"/>
    <lineage>
        <taxon>Bacteria</taxon>
        <taxon>Pseudomonadati</taxon>
        <taxon>Pseudomonadota</taxon>
        <taxon>Alphaproteobacteria</taxon>
        <taxon>Rhodobacterales</taxon>
        <taxon>Roseobacteraceae</taxon>
        <taxon>Antarctobacter</taxon>
    </lineage>
</organism>
<dbReference type="InterPro" id="IPR010980">
    <property type="entry name" value="Cyt_c/b562"/>
</dbReference>
<comment type="PTM">
    <text evidence="7">Binds 1 heme group per subunit.</text>
</comment>
<keyword evidence="10" id="KW-1185">Reference proteome</keyword>
<dbReference type="Pfam" id="PF01322">
    <property type="entry name" value="Cytochrom_C_2"/>
    <property type="match status" value="1"/>
</dbReference>
<evidence type="ECO:0000256" key="5">
    <source>
        <dbReference type="ARBA" id="ARBA00023004"/>
    </source>
</evidence>
<protein>
    <submittedName>
        <fullName evidence="9">Cytochrome c-556</fullName>
    </submittedName>
</protein>
<feature type="binding site" description="axial binding residue" evidence="6">
    <location>
        <position position="139"/>
    </location>
    <ligand>
        <name>heme c</name>
        <dbReference type="ChEBI" id="CHEBI:61717"/>
    </ligand>
    <ligandPart>
        <name>Fe</name>
        <dbReference type="ChEBI" id="CHEBI:18248"/>
    </ligandPart>
</feature>
<dbReference type="RefSeq" id="WP_094037070.1">
    <property type="nucleotide sequence ID" value="NZ_CP022540.1"/>
</dbReference>
<name>A0A222E441_9RHOB</name>
<dbReference type="PIRSF" id="PIRSF000027">
    <property type="entry name" value="Cytc_c_prime"/>
    <property type="match status" value="1"/>
</dbReference>
<feature type="signal peptide" evidence="8">
    <location>
        <begin position="1"/>
        <end position="19"/>
    </location>
</feature>
<evidence type="ECO:0000256" key="3">
    <source>
        <dbReference type="ARBA" id="ARBA00022723"/>
    </source>
</evidence>
<gene>
    <name evidence="9" type="ORF">ANTHELSMS3_02303</name>
</gene>
<evidence type="ECO:0000256" key="8">
    <source>
        <dbReference type="SAM" id="SignalP"/>
    </source>
</evidence>
<keyword evidence="3 6" id="KW-0479">Metal-binding</keyword>
<dbReference type="KEGG" id="aht:ANTHELSMS3_02303"/>
<dbReference type="InterPro" id="IPR012127">
    <property type="entry name" value="Cyt_c_prime"/>
</dbReference>
<feature type="chain" id="PRO_5013166334" evidence="8">
    <location>
        <begin position="20"/>
        <end position="144"/>
    </location>
</feature>
<evidence type="ECO:0000256" key="4">
    <source>
        <dbReference type="ARBA" id="ARBA00022982"/>
    </source>
</evidence>
<dbReference type="GO" id="GO:0020037">
    <property type="term" value="F:heme binding"/>
    <property type="evidence" value="ECO:0007669"/>
    <property type="project" value="InterPro"/>
</dbReference>
<dbReference type="AlphaFoldDB" id="A0A222E441"/>
<evidence type="ECO:0000256" key="7">
    <source>
        <dbReference type="PIRSR" id="PIRSR000027-2"/>
    </source>
</evidence>
<dbReference type="Proteomes" id="UP000203589">
    <property type="component" value="Chromosome"/>
</dbReference>
<dbReference type="PROSITE" id="PS51009">
    <property type="entry name" value="CYTCII"/>
    <property type="match status" value="1"/>
</dbReference>
<accession>A0A222E441</accession>
<evidence type="ECO:0000313" key="10">
    <source>
        <dbReference type="Proteomes" id="UP000203589"/>
    </source>
</evidence>
<dbReference type="GO" id="GO:0009055">
    <property type="term" value="F:electron transfer activity"/>
    <property type="evidence" value="ECO:0007669"/>
    <property type="project" value="InterPro"/>
</dbReference>
<keyword evidence="4" id="KW-0249">Electron transport</keyword>